<reference evidence="2 3" key="1">
    <citation type="journal article" date="2021" name="Elife">
        <title>Chloroplast acquisition without the gene transfer in kleptoplastic sea slugs, Plakobranchus ocellatus.</title>
        <authorList>
            <person name="Maeda T."/>
            <person name="Takahashi S."/>
            <person name="Yoshida T."/>
            <person name="Shimamura S."/>
            <person name="Takaki Y."/>
            <person name="Nagai Y."/>
            <person name="Toyoda A."/>
            <person name="Suzuki Y."/>
            <person name="Arimoto A."/>
            <person name="Ishii H."/>
            <person name="Satoh N."/>
            <person name="Nishiyama T."/>
            <person name="Hasebe M."/>
            <person name="Maruyama T."/>
            <person name="Minagawa J."/>
            <person name="Obokata J."/>
            <person name="Shigenobu S."/>
        </authorList>
    </citation>
    <scope>NUCLEOTIDE SEQUENCE [LARGE SCALE GENOMIC DNA]</scope>
</reference>
<organism evidence="2 3">
    <name type="scientific">Plakobranchus ocellatus</name>
    <dbReference type="NCBI Taxonomy" id="259542"/>
    <lineage>
        <taxon>Eukaryota</taxon>
        <taxon>Metazoa</taxon>
        <taxon>Spiralia</taxon>
        <taxon>Lophotrochozoa</taxon>
        <taxon>Mollusca</taxon>
        <taxon>Gastropoda</taxon>
        <taxon>Heterobranchia</taxon>
        <taxon>Euthyneura</taxon>
        <taxon>Panpulmonata</taxon>
        <taxon>Sacoglossa</taxon>
        <taxon>Placobranchoidea</taxon>
        <taxon>Plakobranchidae</taxon>
        <taxon>Plakobranchus</taxon>
    </lineage>
</organism>
<sequence length="158" mass="17168">MTKQTECSFRHSSNELGANLAGGTVEEDVVTSGVSSANSGKHAYHTQASLELSRQVTSVQDQNVIMLKELLEAHKQYQALLKQALQEKKMSRLQLRVILTGEGGSDSSSRESSPGEDADTEDADQSDVEGADPQLISWMRSLDLDQNTINAVCFSILP</sequence>
<feature type="region of interest" description="Disordered" evidence="1">
    <location>
        <begin position="97"/>
        <end position="132"/>
    </location>
</feature>
<keyword evidence="2" id="KW-0418">Kinase</keyword>
<dbReference type="Proteomes" id="UP000735302">
    <property type="component" value="Unassembled WGS sequence"/>
</dbReference>
<keyword evidence="3" id="KW-1185">Reference proteome</keyword>
<keyword evidence="2" id="KW-0808">Transferase</keyword>
<gene>
    <name evidence="2" type="ORF">PoB_006241700</name>
</gene>
<evidence type="ECO:0000313" key="3">
    <source>
        <dbReference type="Proteomes" id="UP000735302"/>
    </source>
</evidence>
<dbReference type="AlphaFoldDB" id="A0AAV4CVH9"/>
<protein>
    <submittedName>
        <fullName evidence="2">Mitogen-activated protein kinase kinase kinase 5</fullName>
    </submittedName>
</protein>
<dbReference type="EMBL" id="BLXT01007021">
    <property type="protein sequence ID" value="GFO35912.1"/>
    <property type="molecule type" value="Genomic_DNA"/>
</dbReference>
<comment type="caution">
    <text evidence="2">The sequence shown here is derived from an EMBL/GenBank/DDBJ whole genome shotgun (WGS) entry which is preliminary data.</text>
</comment>
<accession>A0AAV4CVH9</accession>
<proteinExistence type="predicted"/>
<dbReference type="GO" id="GO:0016301">
    <property type="term" value="F:kinase activity"/>
    <property type="evidence" value="ECO:0007669"/>
    <property type="project" value="UniProtKB-KW"/>
</dbReference>
<evidence type="ECO:0000256" key="1">
    <source>
        <dbReference type="SAM" id="MobiDB-lite"/>
    </source>
</evidence>
<feature type="compositionally biased region" description="Acidic residues" evidence="1">
    <location>
        <begin position="114"/>
        <end position="130"/>
    </location>
</feature>
<name>A0AAV4CVH9_9GAST</name>
<evidence type="ECO:0000313" key="2">
    <source>
        <dbReference type="EMBL" id="GFO35912.1"/>
    </source>
</evidence>